<reference evidence="2" key="1">
    <citation type="journal article" date="2013" name="Environ. Microbiol.">
        <title>Microbiota from the distal guts of lean and obese adolescents exhibit partial functional redundancy besides clear differences in community structure.</title>
        <authorList>
            <person name="Ferrer M."/>
            <person name="Ruiz A."/>
            <person name="Lanza F."/>
            <person name="Haange S.B."/>
            <person name="Oberbach A."/>
            <person name="Till H."/>
            <person name="Bargiela R."/>
            <person name="Campoy C."/>
            <person name="Segura M.T."/>
            <person name="Richter M."/>
            <person name="von Bergen M."/>
            <person name="Seifert J."/>
            <person name="Suarez A."/>
        </authorList>
    </citation>
    <scope>NUCLEOTIDE SEQUENCE</scope>
</reference>
<accession>K1SM29</accession>
<proteinExistence type="predicted"/>
<name>K1SM29_9ZZZZ</name>
<evidence type="ECO:0000259" key="1">
    <source>
        <dbReference type="Pfam" id="PF01656"/>
    </source>
</evidence>
<dbReference type="Gene3D" id="3.40.50.300">
    <property type="entry name" value="P-loop containing nucleotide triphosphate hydrolases"/>
    <property type="match status" value="1"/>
</dbReference>
<dbReference type="EMBL" id="AJWY01010108">
    <property type="protein sequence ID" value="EKC56454.1"/>
    <property type="molecule type" value="Genomic_DNA"/>
</dbReference>
<evidence type="ECO:0000313" key="2">
    <source>
        <dbReference type="EMBL" id="EKC56454.1"/>
    </source>
</evidence>
<dbReference type="PANTHER" id="PTHR13696:SF52">
    <property type="entry name" value="PARA FAMILY PROTEIN CT_582"/>
    <property type="match status" value="1"/>
</dbReference>
<gene>
    <name evidence="2" type="ORF">LEA_14831</name>
</gene>
<feature type="domain" description="CobQ/CobB/MinD/ParA nucleotide binding" evidence="1">
    <location>
        <begin position="3"/>
        <end position="74"/>
    </location>
</feature>
<organism evidence="2">
    <name type="scientific">human gut metagenome</name>
    <dbReference type="NCBI Taxonomy" id="408170"/>
    <lineage>
        <taxon>unclassified sequences</taxon>
        <taxon>metagenomes</taxon>
        <taxon>organismal metagenomes</taxon>
    </lineage>
</organism>
<dbReference type="PANTHER" id="PTHR13696">
    <property type="entry name" value="P-LOOP CONTAINING NUCLEOSIDE TRIPHOSPHATE HYDROLASE"/>
    <property type="match status" value="1"/>
</dbReference>
<dbReference type="SUPFAM" id="SSF52540">
    <property type="entry name" value="P-loop containing nucleoside triphosphate hydrolases"/>
    <property type="match status" value="1"/>
</dbReference>
<dbReference type="InterPro" id="IPR002586">
    <property type="entry name" value="CobQ/CobB/MinD/ParA_Nub-bd_dom"/>
</dbReference>
<sequence length="102" mass="11652">EGLAQLMSTVRQIKRLYNPSIELEGVLLTMYDGRLNLTSQVVAEVKKFFPQKVYKSTIPRNVRLSEAPSFGEPVMYYDRNSKGAAAYADFAEEFIKKQAREN</sequence>
<dbReference type="AlphaFoldDB" id="K1SM29"/>
<dbReference type="Pfam" id="PF01656">
    <property type="entry name" value="CbiA"/>
    <property type="match status" value="1"/>
</dbReference>
<dbReference type="InterPro" id="IPR027417">
    <property type="entry name" value="P-loop_NTPase"/>
</dbReference>
<feature type="non-terminal residue" evidence="2">
    <location>
        <position position="1"/>
    </location>
</feature>
<protein>
    <submittedName>
        <fullName evidence="2">Cobyrinic acid ac-diamide synthase</fullName>
    </submittedName>
</protein>
<comment type="caution">
    <text evidence="2">The sequence shown here is derived from an EMBL/GenBank/DDBJ whole genome shotgun (WGS) entry which is preliminary data.</text>
</comment>
<dbReference type="InterPro" id="IPR050678">
    <property type="entry name" value="DNA_Partitioning_ATPase"/>
</dbReference>